<dbReference type="InParanoid" id="D2V9W0"/>
<dbReference type="AlphaFoldDB" id="D2V9W0"/>
<keyword evidence="2" id="KW-1185">Reference proteome</keyword>
<sequence length="276" mass="32374">MRIVIGFEIGVLRPLLEVPELMGCVFEYLDCSSLITLTMTSKQFFGLHEPIQTATISNTSSEDEKQDENSSSINNNDVSLLLDVNLWRYLLHFYEKSNEKLTKYQYVYNFKESIWGARERSFTKYCKSTWYEVNQSRKEMDLIFKEDLLEKHKIIKEIIEKLKKLYPIFKLASTQMNYIFDIDRNGRAACRYKHCKSHQSLSQNNVRGKTVEIGCTSWDGVYHVECFIELLHDKHVNVGGIQFDCAINTKELRKIFNLSLLPNMSPSNQFKKYIQI</sequence>
<protein>
    <submittedName>
        <fullName evidence="1">Predicted protein</fullName>
    </submittedName>
</protein>
<organism evidence="2">
    <name type="scientific">Naegleria gruberi</name>
    <name type="common">Amoeba</name>
    <dbReference type="NCBI Taxonomy" id="5762"/>
    <lineage>
        <taxon>Eukaryota</taxon>
        <taxon>Discoba</taxon>
        <taxon>Heterolobosea</taxon>
        <taxon>Tetramitia</taxon>
        <taxon>Eutetramitia</taxon>
        <taxon>Vahlkampfiidae</taxon>
        <taxon>Naegleria</taxon>
    </lineage>
</organism>
<dbReference type="GeneID" id="8859433"/>
<gene>
    <name evidence="1" type="ORF">NAEGRDRAFT_65647</name>
</gene>
<name>D2V9W0_NAEGR</name>
<dbReference type="KEGG" id="ngr:NAEGRDRAFT_65647"/>
<evidence type="ECO:0000313" key="2">
    <source>
        <dbReference type="Proteomes" id="UP000006671"/>
    </source>
</evidence>
<reference evidence="1 2" key="1">
    <citation type="journal article" date="2010" name="Cell">
        <title>The genome of Naegleria gruberi illuminates early eukaryotic versatility.</title>
        <authorList>
            <person name="Fritz-Laylin L.K."/>
            <person name="Prochnik S.E."/>
            <person name="Ginger M.L."/>
            <person name="Dacks J.B."/>
            <person name="Carpenter M.L."/>
            <person name="Field M.C."/>
            <person name="Kuo A."/>
            <person name="Paredez A."/>
            <person name="Chapman J."/>
            <person name="Pham J."/>
            <person name="Shu S."/>
            <person name="Neupane R."/>
            <person name="Cipriano M."/>
            <person name="Mancuso J."/>
            <person name="Tu H."/>
            <person name="Salamov A."/>
            <person name="Lindquist E."/>
            <person name="Shapiro H."/>
            <person name="Lucas S."/>
            <person name="Grigoriev I.V."/>
            <person name="Cande W.Z."/>
            <person name="Fulton C."/>
            <person name="Rokhsar D.S."/>
            <person name="Dawson S.C."/>
        </authorList>
    </citation>
    <scope>NUCLEOTIDE SEQUENCE [LARGE SCALE GENOMIC DNA]</scope>
    <source>
        <strain evidence="1 2">NEG-M</strain>
    </source>
</reference>
<dbReference type="VEuPathDB" id="AmoebaDB:NAEGRDRAFT_65647"/>
<dbReference type="Proteomes" id="UP000006671">
    <property type="component" value="Unassembled WGS sequence"/>
</dbReference>
<proteinExistence type="predicted"/>
<dbReference type="RefSeq" id="XP_002678952.1">
    <property type="nucleotide sequence ID" value="XM_002678906.1"/>
</dbReference>
<evidence type="ECO:0000313" key="1">
    <source>
        <dbReference type="EMBL" id="EFC46208.1"/>
    </source>
</evidence>
<accession>D2V9W0</accession>
<dbReference type="EMBL" id="GG738859">
    <property type="protein sequence ID" value="EFC46208.1"/>
    <property type="molecule type" value="Genomic_DNA"/>
</dbReference>